<evidence type="ECO:0000313" key="1">
    <source>
        <dbReference type="EMBL" id="AHZ71706.1"/>
    </source>
</evidence>
<sequence>MSDKGERYSWCALYLGEMAKALIDDVNDAMFMPGADT</sequence>
<accession>A0A024EGI9</accession>
<evidence type="ECO:0000313" key="2">
    <source>
        <dbReference type="Proteomes" id="UP000026913"/>
    </source>
</evidence>
<proteinExistence type="predicted"/>
<organism evidence="1 2">
    <name type="scientific">Pseudomonas mandelii JR-1</name>
    <dbReference type="NCBI Taxonomy" id="1147786"/>
    <lineage>
        <taxon>Bacteria</taxon>
        <taxon>Pseudomonadati</taxon>
        <taxon>Pseudomonadota</taxon>
        <taxon>Gammaproteobacteria</taxon>
        <taxon>Pseudomonadales</taxon>
        <taxon>Pseudomonadaceae</taxon>
        <taxon>Pseudomonas</taxon>
    </lineage>
</organism>
<dbReference type="KEGG" id="pman:OU5_4627"/>
<dbReference type="Proteomes" id="UP000026913">
    <property type="component" value="Chromosome"/>
</dbReference>
<dbReference type="Pfam" id="PF11275">
    <property type="entry name" value="DUF3077"/>
    <property type="match status" value="1"/>
</dbReference>
<dbReference type="AlphaFoldDB" id="A0A024EGI9"/>
<reference evidence="1 2" key="1">
    <citation type="journal article" date="2012" name="J. Bacteriol.">
        <title>Genome sequence of cold-adapted Pseudomonas mandelii strain JR-1.</title>
        <authorList>
            <person name="Jang S.H."/>
            <person name="Kim J."/>
            <person name="Kim J."/>
            <person name="Hong S."/>
            <person name="Lee C."/>
        </authorList>
    </citation>
    <scope>NUCLEOTIDE SEQUENCE [LARGE SCALE GENOMIC DNA]</scope>
    <source>
        <strain evidence="1 2">JR-1</strain>
    </source>
</reference>
<protein>
    <submittedName>
        <fullName evidence="1">Uncharacterized protein</fullName>
    </submittedName>
</protein>
<dbReference type="HOGENOM" id="CLU_3347454_0_0_6"/>
<dbReference type="EMBL" id="CP005960">
    <property type="protein sequence ID" value="AHZ71706.1"/>
    <property type="molecule type" value="Genomic_DNA"/>
</dbReference>
<dbReference type="InterPro" id="IPR021427">
    <property type="entry name" value="DUF3077"/>
</dbReference>
<gene>
    <name evidence="1" type="ORF">OU5_4627</name>
</gene>
<name>A0A024EGI9_9PSED</name>